<evidence type="ECO:0000259" key="2">
    <source>
        <dbReference type="Pfam" id="PF20415"/>
    </source>
</evidence>
<organism evidence="3 4">
    <name type="scientific">Candolleomyces eurysporus</name>
    <dbReference type="NCBI Taxonomy" id="2828524"/>
    <lineage>
        <taxon>Eukaryota</taxon>
        <taxon>Fungi</taxon>
        <taxon>Dikarya</taxon>
        <taxon>Basidiomycota</taxon>
        <taxon>Agaricomycotina</taxon>
        <taxon>Agaricomycetes</taxon>
        <taxon>Agaricomycetidae</taxon>
        <taxon>Agaricales</taxon>
        <taxon>Agaricineae</taxon>
        <taxon>Psathyrellaceae</taxon>
        <taxon>Candolleomyces</taxon>
    </lineage>
</organism>
<dbReference type="Pfam" id="PF20415">
    <property type="entry name" value="DUF6699"/>
    <property type="match status" value="1"/>
</dbReference>
<evidence type="ECO:0000256" key="1">
    <source>
        <dbReference type="SAM" id="MobiDB-lite"/>
    </source>
</evidence>
<feature type="non-terminal residue" evidence="3">
    <location>
        <position position="241"/>
    </location>
</feature>
<gene>
    <name evidence="3" type="ORF">H1R20_g14480</name>
</gene>
<protein>
    <recommendedName>
        <fullName evidence="2">DUF6699 domain-containing protein</fullName>
    </recommendedName>
</protein>
<accession>A0A9W8ISQ4</accession>
<feature type="domain" description="DUF6699" evidence="2">
    <location>
        <begin position="74"/>
        <end position="230"/>
    </location>
</feature>
<feature type="compositionally biased region" description="Pro residues" evidence="1">
    <location>
        <begin position="35"/>
        <end position="48"/>
    </location>
</feature>
<feature type="compositionally biased region" description="Acidic residues" evidence="1">
    <location>
        <begin position="91"/>
        <end position="100"/>
    </location>
</feature>
<dbReference type="EMBL" id="JANBPK010001482">
    <property type="protein sequence ID" value="KAJ2922616.1"/>
    <property type="molecule type" value="Genomic_DNA"/>
</dbReference>
<sequence>MQDSGMTVEEIFQSLSSSNGPPHPERWKLGITHPSLPPRPTRWSPPDPTKPLPFPWEVQLNPFLEHILFGVPRLYWDIKEDISAAQLGIEADETPQEDGTPEASRPLSEPDLAQPATYPFLTHMYVNALADDISRKFAWPFMVLNPHGIKIRDIINSVYFNFQEYVREREFYGWTVARRKEAAMAHRKRCDPQEHPFKAMAGEVEVDDDMRRIDYLGNRTLFRGLAPNPDMTGWVLYLGQD</sequence>
<comment type="caution">
    <text evidence="3">The sequence shown here is derived from an EMBL/GenBank/DDBJ whole genome shotgun (WGS) entry which is preliminary data.</text>
</comment>
<feature type="region of interest" description="Disordered" evidence="1">
    <location>
        <begin position="91"/>
        <end position="112"/>
    </location>
</feature>
<reference evidence="3" key="1">
    <citation type="submission" date="2022-06" db="EMBL/GenBank/DDBJ databases">
        <title>Genome Sequence of Candolleomyces eurysporus.</title>
        <authorList>
            <person name="Buettner E."/>
        </authorList>
    </citation>
    <scope>NUCLEOTIDE SEQUENCE</scope>
    <source>
        <strain evidence="3">VTCC 930004</strain>
    </source>
</reference>
<dbReference type="Proteomes" id="UP001140091">
    <property type="component" value="Unassembled WGS sequence"/>
</dbReference>
<dbReference type="AlphaFoldDB" id="A0A9W8ISQ4"/>
<dbReference type="InterPro" id="IPR046522">
    <property type="entry name" value="DUF6699"/>
</dbReference>
<evidence type="ECO:0000313" key="4">
    <source>
        <dbReference type="Proteomes" id="UP001140091"/>
    </source>
</evidence>
<dbReference type="OrthoDB" id="3202436at2759"/>
<proteinExistence type="predicted"/>
<keyword evidence="4" id="KW-1185">Reference proteome</keyword>
<feature type="region of interest" description="Disordered" evidence="1">
    <location>
        <begin position="1"/>
        <end position="48"/>
    </location>
</feature>
<evidence type="ECO:0000313" key="3">
    <source>
        <dbReference type="EMBL" id="KAJ2922616.1"/>
    </source>
</evidence>
<name>A0A9W8ISQ4_9AGAR</name>